<dbReference type="GO" id="GO:0019825">
    <property type="term" value="F:oxygen binding"/>
    <property type="evidence" value="ECO:0007669"/>
    <property type="project" value="InterPro"/>
</dbReference>
<keyword evidence="2" id="KW-1185">Reference proteome</keyword>
<comment type="caution">
    <text evidence="1">The sequence shown here is derived from an EMBL/GenBank/DDBJ whole genome shotgun (WGS) entry which is preliminary data.</text>
</comment>
<dbReference type="Proteomes" id="UP001175271">
    <property type="component" value="Unassembled WGS sequence"/>
</dbReference>
<dbReference type="EMBL" id="JAUCMV010000004">
    <property type="protein sequence ID" value="KAK0402578.1"/>
    <property type="molecule type" value="Genomic_DNA"/>
</dbReference>
<dbReference type="InterPro" id="IPR012292">
    <property type="entry name" value="Globin/Proto"/>
</dbReference>
<organism evidence="1 2">
    <name type="scientific">Steinernema hermaphroditum</name>
    <dbReference type="NCBI Taxonomy" id="289476"/>
    <lineage>
        <taxon>Eukaryota</taxon>
        <taxon>Metazoa</taxon>
        <taxon>Ecdysozoa</taxon>
        <taxon>Nematoda</taxon>
        <taxon>Chromadorea</taxon>
        <taxon>Rhabditida</taxon>
        <taxon>Tylenchina</taxon>
        <taxon>Panagrolaimomorpha</taxon>
        <taxon>Strongyloidoidea</taxon>
        <taxon>Steinernematidae</taxon>
        <taxon>Steinernema</taxon>
    </lineage>
</organism>
<dbReference type="GO" id="GO:0020037">
    <property type="term" value="F:heme binding"/>
    <property type="evidence" value="ECO:0007669"/>
    <property type="project" value="InterPro"/>
</dbReference>
<sequence length="235" mass="27564">MDFFLCFLLDDKNALEYGYCSKWVIHTMGGSISALARQTRQDKVKHEIRKKSQTVSFVLTDDEKEILRNHWIRTVLVQEPDLFLKTMVASIKESPKLLDIISCRMKDPGCERVEEWPKLIRMAKGNCAFFTKQIVRNNLDEALVRKDSEHLGSIHIKYAPYGFKTTFLDIWQSNVYKLLETIRFPSELDRLLFLKAFKILCSFLCTLMVIEYEVSMQSVRHQEREMKKSLRGCPL</sequence>
<accession>A0AA39HB52</accession>
<dbReference type="Gene3D" id="1.10.490.10">
    <property type="entry name" value="Globins"/>
    <property type="match status" value="1"/>
</dbReference>
<proteinExistence type="predicted"/>
<dbReference type="AlphaFoldDB" id="A0AA39HB52"/>
<gene>
    <name evidence="1" type="ORF">QR680_016413</name>
</gene>
<evidence type="ECO:0000313" key="2">
    <source>
        <dbReference type="Proteomes" id="UP001175271"/>
    </source>
</evidence>
<name>A0AA39HB52_9BILA</name>
<evidence type="ECO:0000313" key="1">
    <source>
        <dbReference type="EMBL" id="KAK0402578.1"/>
    </source>
</evidence>
<reference evidence="1" key="1">
    <citation type="submission" date="2023-06" db="EMBL/GenBank/DDBJ databases">
        <title>Genomic analysis of the entomopathogenic nematode Steinernema hermaphroditum.</title>
        <authorList>
            <person name="Schwarz E.M."/>
            <person name="Heppert J.K."/>
            <person name="Baniya A."/>
            <person name="Schwartz H.T."/>
            <person name="Tan C.-H."/>
            <person name="Antoshechkin I."/>
            <person name="Sternberg P.W."/>
            <person name="Goodrich-Blair H."/>
            <person name="Dillman A.R."/>
        </authorList>
    </citation>
    <scope>NUCLEOTIDE SEQUENCE</scope>
    <source>
        <strain evidence="1">PS9179</strain>
        <tissue evidence="1">Whole animal</tissue>
    </source>
</reference>
<protein>
    <submittedName>
        <fullName evidence="1">Uncharacterized protein</fullName>
    </submittedName>
</protein>